<protein>
    <submittedName>
        <fullName evidence="1">Uncharacterized protein</fullName>
    </submittedName>
</protein>
<comment type="caution">
    <text evidence="1">The sequence shown here is derived from an EMBL/GenBank/DDBJ whole genome shotgun (WGS) entry which is preliminary data.</text>
</comment>
<dbReference type="EMBL" id="JAUEPU010000064">
    <property type="protein sequence ID" value="KAK0482874.1"/>
    <property type="molecule type" value="Genomic_DNA"/>
</dbReference>
<dbReference type="AlphaFoldDB" id="A0AA39PF03"/>
<accession>A0AA39PF03</accession>
<name>A0AA39PF03_9AGAR</name>
<keyword evidence="2" id="KW-1185">Reference proteome</keyword>
<sequence>MQPAVKKAIRCSLKPLSHGQKLTIINKITHDTFQSKSKEIKAEKGERSPEDYLDAIDAALALLNHILTNLTLQTGWCFSVIAGGPDPADGGNIHTGSFHVGINRHKRNFEDEYTHHLVDPKDSTSHCMNFEDGVIAPYGCFLKTLFSPEVQAQQACNQADLEALNEMLDDTEPEVIPGMSGFFLMPPSPPIPSCQPPSTPVPDISCMESTSGPVSTSSCLHPATPTPTNANAANATLLPTSHPELIFLPSESSEEPGGDELDPQLFWQDATFGQDYFAMGATEHDRVAYNDLLGRVTFNHEGESFPLMGAMLLDGDVDLDRDHINEDEIDANNGPSSSV</sequence>
<proteinExistence type="predicted"/>
<dbReference type="Proteomes" id="UP001175228">
    <property type="component" value="Unassembled WGS sequence"/>
</dbReference>
<gene>
    <name evidence="1" type="ORF">EDD18DRAFT_1362405</name>
</gene>
<organism evidence="1 2">
    <name type="scientific">Armillaria luteobubalina</name>
    <dbReference type="NCBI Taxonomy" id="153913"/>
    <lineage>
        <taxon>Eukaryota</taxon>
        <taxon>Fungi</taxon>
        <taxon>Dikarya</taxon>
        <taxon>Basidiomycota</taxon>
        <taxon>Agaricomycotina</taxon>
        <taxon>Agaricomycetes</taxon>
        <taxon>Agaricomycetidae</taxon>
        <taxon>Agaricales</taxon>
        <taxon>Marasmiineae</taxon>
        <taxon>Physalacriaceae</taxon>
        <taxon>Armillaria</taxon>
    </lineage>
</organism>
<evidence type="ECO:0000313" key="1">
    <source>
        <dbReference type="EMBL" id="KAK0482874.1"/>
    </source>
</evidence>
<evidence type="ECO:0000313" key="2">
    <source>
        <dbReference type="Proteomes" id="UP001175228"/>
    </source>
</evidence>
<reference evidence="1" key="1">
    <citation type="submission" date="2023-06" db="EMBL/GenBank/DDBJ databases">
        <authorList>
            <consortium name="Lawrence Berkeley National Laboratory"/>
            <person name="Ahrendt S."/>
            <person name="Sahu N."/>
            <person name="Indic B."/>
            <person name="Wong-Bajracharya J."/>
            <person name="Merenyi Z."/>
            <person name="Ke H.-M."/>
            <person name="Monk M."/>
            <person name="Kocsube S."/>
            <person name="Drula E."/>
            <person name="Lipzen A."/>
            <person name="Balint B."/>
            <person name="Henrissat B."/>
            <person name="Andreopoulos B."/>
            <person name="Martin F.M."/>
            <person name="Harder C.B."/>
            <person name="Rigling D."/>
            <person name="Ford K.L."/>
            <person name="Foster G.D."/>
            <person name="Pangilinan J."/>
            <person name="Papanicolaou A."/>
            <person name="Barry K."/>
            <person name="LaButti K."/>
            <person name="Viragh M."/>
            <person name="Koriabine M."/>
            <person name="Yan M."/>
            <person name="Riley R."/>
            <person name="Champramary S."/>
            <person name="Plett K.L."/>
            <person name="Tsai I.J."/>
            <person name="Slot J."/>
            <person name="Sipos G."/>
            <person name="Plett J."/>
            <person name="Nagy L.G."/>
            <person name="Grigoriev I.V."/>
        </authorList>
    </citation>
    <scope>NUCLEOTIDE SEQUENCE</scope>
    <source>
        <strain evidence="1">HWK02</strain>
    </source>
</reference>